<evidence type="ECO:0000259" key="6">
    <source>
        <dbReference type="PROSITE" id="PS51194"/>
    </source>
</evidence>
<keyword evidence="1" id="KW-0547">Nucleotide-binding</keyword>
<dbReference type="InterPro" id="IPR007502">
    <property type="entry name" value="Helicase-assoc_dom"/>
</dbReference>
<dbReference type="PROSITE" id="PS51194">
    <property type="entry name" value="HELICASE_CTER"/>
    <property type="match status" value="1"/>
</dbReference>
<protein>
    <submittedName>
        <fullName evidence="7">ATP-dependent helicase HrpB</fullName>
        <ecNumber evidence="7">3.6.4.13</ecNumber>
    </submittedName>
</protein>
<dbReference type="InterPro" id="IPR013689">
    <property type="entry name" value="RNA_helicase_ATP-dep_HrpB_C"/>
</dbReference>
<evidence type="ECO:0000256" key="4">
    <source>
        <dbReference type="ARBA" id="ARBA00022840"/>
    </source>
</evidence>
<dbReference type="SMART" id="SM00490">
    <property type="entry name" value="HELICc"/>
    <property type="match status" value="1"/>
</dbReference>
<sequence>MSFDIAQLNTEQQLPIANALAAVDKAVAQHSTVVIQAPPGTGKTTLIPPHIHNLLGGKILVTAPRRVAVRAAARRLATLSGTQVGDKVGYSVRGDSQPGSHIEFLTPGVLIRRLLNDPELEGVHAVILDEVHERQLDTDCVMGMLYELTQLRDNLHIIAMSATVDATRFATLLNAPVISQEAPSHPTTITYQPLAGRSSQNQEFIHAFTQLIATHSAQHDASTLVFLPSIRLVEHCCAQLSTLTDLPVYPLHGQQTPQIQDEAVNTTTRRIVVATPIAESSLTVPGVRLVIDSGLVRVPKRDAHRGMNGLVTQSCSQSAAIQRAGRAGREGPGTVIRCYSQSDYQRFKAHTEAEILSADLTQFCLFLACWHTSIDEFPLLDPAPHASWNAARTTLQQLGAITDEGTVTDHGRTLASVPADPRFATALLRAGKQAAETIACISDNPRGIITELIADTRGTHRFRREVHRLERLAPKKNTPLSVGEIIGLALPHLIARNEGTEFLLAKGTRATLAKDCRLGQSPWIACAELTLSTSGPVILAADELTEEQALRLLPRTETLHTTVSPQGKVTGIRRVQAGAIVLNETPAELSVAEATEALINAGGHQFLHWGEEELQLKARINLIARRFGAPWVDVDTLDAAQWLRPELEALATGTKARALSLHNALQRILPWPEATRLNDYAPSHFHAPSGRSVAINYLGERPTVTIKLQECFGLSHSPVILDQPLLFELLSPAGRPLAITDDLARFWDGSYAQVRAEMRGRYPKHPWPEDPRTAEATALTTRALNAHRSRS</sequence>
<dbReference type="PANTHER" id="PTHR43519:SF1">
    <property type="entry name" value="ATP-DEPENDENT RNA HELICASE HRPB"/>
    <property type="match status" value="1"/>
</dbReference>
<feature type="domain" description="Helicase C-terminal" evidence="6">
    <location>
        <begin position="207"/>
        <end position="371"/>
    </location>
</feature>
<evidence type="ECO:0000259" key="5">
    <source>
        <dbReference type="PROSITE" id="PS51192"/>
    </source>
</evidence>
<dbReference type="NCBIfam" id="TIGR01970">
    <property type="entry name" value="DEAH_box_HrpB"/>
    <property type="match status" value="1"/>
</dbReference>
<dbReference type="SUPFAM" id="SSF52540">
    <property type="entry name" value="P-loop containing nucleoside triphosphate hydrolases"/>
    <property type="match status" value="1"/>
</dbReference>
<dbReference type="GO" id="GO:0016787">
    <property type="term" value="F:hydrolase activity"/>
    <property type="evidence" value="ECO:0007669"/>
    <property type="project" value="UniProtKB-KW"/>
</dbReference>
<dbReference type="SMART" id="SM00487">
    <property type="entry name" value="DEXDc"/>
    <property type="match status" value="1"/>
</dbReference>
<dbReference type="EC" id="3.6.4.13" evidence="7"/>
<feature type="domain" description="Helicase ATP-binding" evidence="5">
    <location>
        <begin position="24"/>
        <end position="182"/>
    </location>
</feature>
<dbReference type="InterPro" id="IPR011545">
    <property type="entry name" value="DEAD/DEAH_box_helicase_dom"/>
</dbReference>
<accession>A0ABU2B997</accession>
<dbReference type="RefSeq" id="WP_277103471.1">
    <property type="nucleotide sequence ID" value="NZ_BAAAJS010000079.1"/>
</dbReference>
<dbReference type="Pfam" id="PF08482">
    <property type="entry name" value="HrpB_C"/>
    <property type="match status" value="1"/>
</dbReference>
<evidence type="ECO:0000256" key="1">
    <source>
        <dbReference type="ARBA" id="ARBA00022741"/>
    </source>
</evidence>
<dbReference type="InterPro" id="IPR010225">
    <property type="entry name" value="HrpB"/>
</dbReference>
<gene>
    <name evidence="7" type="ORF">J2S37_000881</name>
</gene>
<evidence type="ECO:0000256" key="2">
    <source>
        <dbReference type="ARBA" id="ARBA00022801"/>
    </source>
</evidence>
<comment type="caution">
    <text evidence="7">The sequence shown here is derived from an EMBL/GenBank/DDBJ whole genome shotgun (WGS) entry which is preliminary data.</text>
</comment>
<dbReference type="PIRSF" id="PIRSF005496">
    <property type="entry name" value="ATP_hel_hrpB"/>
    <property type="match status" value="1"/>
</dbReference>
<dbReference type="InterPro" id="IPR002464">
    <property type="entry name" value="DNA/RNA_helicase_DEAH_CS"/>
</dbReference>
<dbReference type="PANTHER" id="PTHR43519">
    <property type="entry name" value="ATP-DEPENDENT RNA HELICASE HRPB"/>
    <property type="match status" value="1"/>
</dbReference>
<dbReference type="Gene3D" id="1.20.120.1080">
    <property type="match status" value="1"/>
</dbReference>
<dbReference type="EMBL" id="JAVDYF010000001">
    <property type="protein sequence ID" value="MDR7354343.1"/>
    <property type="molecule type" value="Genomic_DNA"/>
</dbReference>
<dbReference type="InterPro" id="IPR049614">
    <property type="entry name" value="HrpB_DEXH"/>
</dbReference>
<dbReference type="GO" id="GO:0003724">
    <property type="term" value="F:RNA helicase activity"/>
    <property type="evidence" value="ECO:0007669"/>
    <property type="project" value="UniProtKB-EC"/>
</dbReference>
<dbReference type="InterPro" id="IPR001650">
    <property type="entry name" value="Helicase_C-like"/>
</dbReference>
<dbReference type="CDD" id="cd17990">
    <property type="entry name" value="DEXHc_HrpB"/>
    <property type="match status" value="1"/>
</dbReference>
<keyword evidence="3 7" id="KW-0347">Helicase</keyword>
<dbReference type="InterPro" id="IPR027417">
    <property type="entry name" value="P-loop_NTPase"/>
</dbReference>
<evidence type="ECO:0000313" key="7">
    <source>
        <dbReference type="EMBL" id="MDR7354343.1"/>
    </source>
</evidence>
<dbReference type="Pfam" id="PF00270">
    <property type="entry name" value="DEAD"/>
    <property type="match status" value="1"/>
</dbReference>
<keyword evidence="2 7" id="KW-0378">Hydrolase</keyword>
<evidence type="ECO:0000313" key="8">
    <source>
        <dbReference type="Proteomes" id="UP001183619"/>
    </source>
</evidence>
<evidence type="ECO:0000256" key="3">
    <source>
        <dbReference type="ARBA" id="ARBA00022806"/>
    </source>
</evidence>
<keyword evidence="4" id="KW-0067">ATP-binding</keyword>
<reference evidence="7 8" key="1">
    <citation type="submission" date="2023-07" db="EMBL/GenBank/DDBJ databases">
        <title>Sequencing the genomes of 1000 actinobacteria strains.</title>
        <authorList>
            <person name="Klenk H.-P."/>
        </authorList>
    </citation>
    <scope>NUCLEOTIDE SEQUENCE [LARGE SCALE GENOMIC DNA]</scope>
    <source>
        <strain evidence="7 8">DSM 44508</strain>
    </source>
</reference>
<dbReference type="Proteomes" id="UP001183619">
    <property type="component" value="Unassembled WGS sequence"/>
</dbReference>
<dbReference type="PROSITE" id="PS51192">
    <property type="entry name" value="HELICASE_ATP_BIND_1"/>
    <property type="match status" value="1"/>
</dbReference>
<keyword evidence="8" id="KW-1185">Reference proteome</keyword>
<organism evidence="7 8">
    <name type="scientific">Corynebacterium felinum</name>
    <dbReference type="NCBI Taxonomy" id="131318"/>
    <lineage>
        <taxon>Bacteria</taxon>
        <taxon>Bacillati</taxon>
        <taxon>Actinomycetota</taxon>
        <taxon>Actinomycetes</taxon>
        <taxon>Mycobacteriales</taxon>
        <taxon>Corynebacteriaceae</taxon>
        <taxon>Corynebacterium</taxon>
    </lineage>
</organism>
<dbReference type="InterPro" id="IPR014001">
    <property type="entry name" value="Helicase_ATP-bd"/>
</dbReference>
<name>A0ABU2B997_9CORY</name>
<dbReference type="SMART" id="SM00847">
    <property type="entry name" value="HA2"/>
    <property type="match status" value="1"/>
</dbReference>
<dbReference type="Gene3D" id="3.40.50.300">
    <property type="entry name" value="P-loop containing nucleotide triphosphate hydrolases"/>
    <property type="match status" value="2"/>
</dbReference>
<dbReference type="PROSITE" id="PS00690">
    <property type="entry name" value="DEAH_ATP_HELICASE"/>
    <property type="match status" value="1"/>
</dbReference>
<dbReference type="Pfam" id="PF00271">
    <property type="entry name" value="Helicase_C"/>
    <property type="match status" value="1"/>
</dbReference>
<dbReference type="CDD" id="cd18791">
    <property type="entry name" value="SF2_C_RHA"/>
    <property type="match status" value="1"/>
</dbReference>
<proteinExistence type="predicted"/>